<sequence length="89" mass="9781">MAGIELEDGLVMIDHFAVVQQAEGRSLVEITLHEGRNRIVRRIMEAVGHPINRLVRTRVGSVHLGDMRPGGVRPLTQSEVAALYESVGL</sequence>
<dbReference type="GO" id="GO:0001522">
    <property type="term" value="P:pseudouridine synthesis"/>
    <property type="evidence" value="ECO:0007669"/>
    <property type="project" value="InterPro"/>
</dbReference>
<protein>
    <submittedName>
        <fullName evidence="1">Unannotated protein</fullName>
    </submittedName>
</protein>
<dbReference type="PANTHER" id="PTHR47683">
    <property type="entry name" value="PSEUDOURIDINE SYNTHASE FAMILY PROTEIN-RELATED"/>
    <property type="match status" value="1"/>
</dbReference>
<dbReference type="InterPro" id="IPR050343">
    <property type="entry name" value="RsuA_PseudoU_synthase"/>
</dbReference>
<dbReference type="PANTHER" id="PTHR47683:SF2">
    <property type="entry name" value="RNA-BINDING S4 DOMAIN-CONTAINING PROTEIN"/>
    <property type="match status" value="1"/>
</dbReference>
<evidence type="ECO:0000313" key="1">
    <source>
        <dbReference type="EMBL" id="CAB4623365.1"/>
    </source>
</evidence>
<name>A0A6J6IFI8_9ZZZZ</name>
<dbReference type="GO" id="GO:0003723">
    <property type="term" value="F:RNA binding"/>
    <property type="evidence" value="ECO:0007669"/>
    <property type="project" value="InterPro"/>
</dbReference>
<proteinExistence type="predicted"/>
<accession>A0A6J6IFI8</accession>
<organism evidence="1">
    <name type="scientific">freshwater metagenome</name>
    <dbReference type="NCBI Taxonomy" id="449393"/>
    <lineage>
        <taxon>unclassified sequences</taxon>
        <taxon>metagenomes</taxon>
        <taxon>ecological metagenomes</taxon>
    </lineage>
</organism>
<dbReference type="InterPro" id="IPR020103">
    <property type="entry name" value="PsdUridine_synth_cat_dom_sf"/>
</dbReference>
<dbReference type="GO" id="GO:0009982">
    <property type="term" value="F:pseudouridine synthase activity"/>
    <property type="evidence" value="ECO:0007669"/>
    <property type="project" value="InterPro"/>
</dbReference>
<dbReference type="Gene3D" id="3.30.2350.10">
    <property type="entry name" value="Pseudouridine synthase"/>
    <property type="match status" value="1"/>
</dbReference>
<dbReference type="AlphaFoldDB" id="A0A6J6IFI8"/>
<dbReference type="SUPFAM" id="SSF55120">
    <property type="entry name" value="Pseudouridine synthase"/>
    <property type="match status" value="1"/>
</dbReference>
<reference evidence="1" key="1">
    <citation type="submission" date="2020-05" db="EMBL/GenBank/DDBJ databases">
        <authorList>
            <person name="Chiriac C."/>
            <person name="Salcher M."/>
            <person name="Ghai R."/>
            <person name="Kavagutti S V."/>
        </authorList>
    </citation>
    <scope>NUCLEOTIDE SEQUENCE</scope>
</reference>
<gene>
    <name evidence="1" type="ORF">UFOPK1939_00741</name>
</gene>
<dbReference type="EMBL" id="CAEZVF010000101">
    <property type="protein sequence ID" value="CAB4623365.1"/>
    <property type="molecule type" value="Genomic_DNA"/>
</dbReference>